<sequence length="293" mass="31633">MPLVDAHGRRAAGLPIGAGLGLKPQHLQDAREDCGRCVFFEVHAENHLGAGGPAHRMLEWISANHALSIHGVGLSIGGATLDAAHLERVATLVARYQPAAFSEHLAWSSHAGEFLNDLLPLPYDETTLARVCRHIDQVQTRLGRQILIENPATYVEFESSTMSEGAFISALVARSGCGLLLDVSNAFVSANNHGRDPWADILALPLHAVGEIHLAGFATEIDDTGVALLIDAHNGPVGDRVWALYRKVLERIGPRPTLIEWDNALPGFDRLLQEARRVDLTLANAGRCRSDAA</sequence>
<keyword evidence="2" id="KW-1185">Reference proteome</keyword>
<dbReference type="Gene3D" id="3.20.20.150">
    <property type="entry name" value="Divalent-metal-dependent TIM barrel enzymes"/>
    <property type="match status" value="1"/>
</dbReference>
<dbReference type="Pfam" id="PF05114">
    <property type="entry name" value="MbnB_TglH_ChrH"/>
    <property type="match status" value="1"/>
</dbReference>
<dbReference type="InterPro" id="IPR036237">
    <property type="entry name" value="Xyl_isomerase-like_sf"/>
</dbReference>
<dbReference type="InterPro" id="IPR007801">
    <property type="entry name" value="MbnB/TglH/ChrH"/>
</dbReference>
<dbReference type="Proteomes" id="UP000663570">
    <property type="component" value="Chromosome"/>
</dbReference>
<organism evidence="1 2">
    <name type="scientific">Niveibacterium microcysteis</name>
    <dbReference type="NCBI Taxonomy" id="2811415"/>
    <lineage>
        <taxon>Bacteria</taxon>
        <taxon>Pseudomonadati</taxon>
        <taxon>Pseudomonadota</taxon>
        <taxon>Betaproteobacteria</taxon>
        <taxon>Rhodocyclales</taxon>
        <taxon>Rhodocyclaceae</taxon>
        <taxon>Niveibacterium</taxon>
    </lineage>
</organism>
<evidence type="ECO:0000313" key="1">
    <source>
        <dbReference type="EMBL" id="QSI79185.1"/>
    </source>
</evidence>
<reference evidence="1 2" key="1">
    <citation type="submission" date="2021-02" db="EMBL/GenBank/DDBJ databases">
        <title>Niveibacterium changnyeongensis HC41.</title>
        <authorList>
            <person name="Kang M."/>
        </authorList>
    </citation>
    <scope>NUCLEOTIDE SEQUENCE [LARGE SCALE GENOMIC DNA]</scope>
    <source>
        <strain evidence="1 2">HC41</strain>
    </source>
</reference>
<protein>
    <submittedName>
        <fullName evidence="1">DUF692 domain-containing protein</fullName>
    </submittedName>
</protein>
<gene>
    <name evidence="1" type="ORF">JY500_10305</name>
</gene>
<dbReference type="NCBIfam" id="NF003818">
    <property type="entry name" value="PRK05409.1"/>
    <property type="match status" value="1"/>
</dbReference>
<name>A0ABX7MBR2_9RHOO</name>
<accession>A0ABX7MBR2</accession>
<dbReference type="EMBL" id="CP071060">
    <property type="protein sequence ID" value="QSI79185.1"/>
    <property type="molecule type" value="Genomic_DNA"/>
</dbReference>
<proteinExistence type="predicted"/>
<dbReference type="PANTHER" id="PTHR42194">
    <property type="entry name" value="UPF0276 PROTEIN HI_1600"/>
    <property type="match status" value="1"/>
</dbReference>
<evidence type="ECO:0000313" key="2">
    <source>
        <dbReference type="Proteomes" id="UP000663570"/>
    </source>
</evidence>
<dbReference type="PANTHER" id="PTHR42194:SF1">
    <property type="entry name" value="UPF0276 PROTEIN HI_1600"/>
    <property type="match status" value="1"/>
</dbReference>
<dbReference type="SUPFAM" id="SSF51658">
    <property type="entry name" value="Xylose isomerase-like"/>
    <property type="match status" value="1"/>
</dbReference>